<dbReference type="Pfam" id="PF01272">
    <property type="entry name" value="GreA_GreB"/>
    <property type="match status" value="1"/>
</dbReference>
<dbReference type="NCBIfam" id="TIGR01462">
    <property type="entry name" value="greA"/>
    <property type="match status" value="1"/>
</dbReference>
<evidence type="ECO:0000256" key="9">
    <source>
        <dbReference type="RuleBase" id="RU000556"/>
    </source>
</evidence>
<dbReference type="InterPro" id="IPR028624">
    <property type="entry name" value="Tscrpt_elong_fac_GreA/B"/>
</dbReference>
<dbReference type="SUPFAM" id="SSF46557">
    <property type="entry name" value="GreA transcript cleavage protein, N-terminal domain"/>
    <property type="match status" value="1"/>
</dbReference>
<evidence type="ECO:0000256" key="8">
    <source>
        <dbReference type="HAMAP-Rule" id="MF_00105"/>
    </source>
</evidence>
<dbReference type="NCBIfam" id="NF001261">
    <property type="entry name" value="PRK00226.1-2"/>
    <property type="match status" value="1"/>
</dbReference>
<dbReference type="InterPro" id="IPR036805">
    <property type="entry name" value="Tscrpt_elong_fac_GreA/B_N_sf"/>
</dbReference>
<evidence type="ECO:0000256" key="3">
    <source>
        <dbReference type="ARBA" id="ARBA00023015"/>
    </source>
</evidence>
<protein>
    <recommendedName>
        <fullName evidence="2 8">Transcription elongation factor GreA</fullName>
    </recommendedName>
    <alternativeName>
        <fullName evidence="7 8">Transcript cleavage factor GreA</fullName>
    </alternativeName>
</protein>
<dbReference type="FunFam" id="1.10.287.180:FF:000001">
    <property type="entry name" value="Transcription elongation factor GreA"/>
    <property type="match status" value="1"/>
</dbReference>
<evidence type="ECO:0000256" key="2">
    <source>
        <dbReference type="ARBA" id="ARBA00013729"/>
    </source>
</evidence>
<evidence type="ECO:0000256" key="5">
    <source>
        <dbReference type="ARBA" id="ARBA00023163"/>
    </source>
</evidence>
<keyword evidence="12" id="KW-0251">Elongation factor</keyword>
<dbReference type="Pfam" id="PF03449">
    <property type="entry name" value="GreA_GreB_N"/>
    <property type="match status" value="1"/>
</dbReference>
<dbReference type="GO" id="GO:0003746">
    <property type="term" value="F:translation elongation factor activity"/>
    <property type="evidence" value="ECO:0007669"/>
    <property type="project" value="UniProtKB-KW"/>
</dbReference>
<organism evidence="12 13">
    <name type="scientific">Candidatus Aphodocola excrementigallinarum</name>
    <dbReference type="NCBI Taxonomy" id="2840670"/>
    <lineage>
        <taxon>Bacteria</taxon>
        <taxon>Bacillati</taxon>
        <taxon>Bacillota</taxon>
        <taxon>Bacilli</taxon>
        <taxon>Candidatus Aphodocola</taxon>
    </lineage>
</organism>
<dbReference type="GO" id="GO:0006354">
    <property type="term" value="P:DNA-templated transcription elongation"/>
    <property type="evidence" value="ECO:0007669"/>
    <property type="project" value="TreeGrafter"/>
</dbReference>
<evidence type="ECO:0000256" key="6">
    <source>
        <dbReference type="ARBA" id="ARBA00024916"/>
    </source>
</evidence>
<gene>
    <name evidence="8 12" type="primary">greA</name>
    <name evidence="12" type="ORF">IAB68_06125</name>
</gene>
<keyword evidence="4 8" id="KW-0238">DNA-binding</keyword>
<proteinExistence type="inferred from homology"/>
<accession>A0A9D1INZ4</accession>
<reference evidence="12" key="2">
    <citation type="journal article" date="2021" name="PeerJ">
        <title>Extensive microbial diversity within the chicken gut microbiome revealed by metagenomics and culture.</title>
        <authorList>
            <person name="Gilroy R."/>
            <person name="Ravi A."/>
            <person name="Getino M."/>
            <person name="Pursley I."/>
            <person name="Horton D.L."/>
            <person name="Alikhan N.F."/>
            <person name="Baker D."/>
            <person name="Gharbi K."/>
            <person name="Hall N."/>
            <person name="Watson M."/>
            <person name="Adriaenssens E.M."/>
            <person name="Foster-Nyarko E."/>
            <person name="Jarju S."/>
            <person name="Secka A."/>
            <person name="Antonio M."/>
            <person name="Oren A."/>
            <person name="Chaudhuri R.R."/>
            <person name="La Ragione R."/>
            <person name="Hildebrand F."/>
            <person name="Pallen M.J."/>
        </authorList>
    </citation>
    <scope>NUCLEOTIDE SEQUENCE</scope>
    <source>
        <strain evidence="12">CHK193-30670</strain>
    </source>
</reference>
<dbReference type="SUPFAM" id="SSF54534">
    <property type="entry name" value="FKBP-like"/>
    <property type="match status" value="1"/>
</dbReference>
<name>A0A9D1INZ4_9FIRM</name>
<dbReference type="PIRSF" id="PIRSF006092">
    <property type="entry name" value="GreA_GreB"/>
    <property type="match status" value="1"/>
</dbReference>
<evidence type="ECO:0000313" key="12">
    <source>
        <dbReference type="EMBL" id="HIU40853.1"/>
    </source>
</evidence>
<sequence>MKNNTKEIYLTSEGFLKLEEELDHLKKVERPDVINAIKEARALGDLSENAEYSSARERQGKLEARIKEIEYTLEHATIIENNSDGKVCVGSVVTIKYLEDDEEEEYTIVGTNEADPFENKISNESPIALAVMGKKEGDEVQVDSPNGSFDIKILKVA</sequence>
<evidence type="ECO:0000256" key="7">
    <source>
        <dbReference type="ARBA" id="ARBA00030776"/>
    </source>
</evidence>
<dbReference type="GO" id="GO:0070063">
    <property type="term" value="F:RNA polymerase binding"/>
    <property type="evidence" value="ECO:0007669"/>
    <property type="project" value="InterPro"/>
</dbReference>
<dbReference type="GO" id="GO:0003677">
    <property type="term" value="F:DNA binding"/>
    <property type="evidence" value="ECO:0007669"/>
    <property type="project" value="UniProtKB-UniRule"/>
</dbReference>
<keyword evidence="5 8" id="KW-0804">Transcription</keyword>
<comment type="caution">
    <text evidence="12">The sequence shown here is derived from an EMBL/GenBank/DDBJ whole genome shotgun (WGS) entry which is preliminary data.</text>
</comment>
<dbReference type="InterPro" id="IPR006359">
    <property type="entry name" value="Tscrpt_elong_fac_GreA"/>
</dbReference>
<comment type="similarity">
    <text evidence="1 8 9">Belongs to the GreA/GreB family.</text>
</comment>
<keyword evidence="12" id="KW-0648">Protein biosynthesis</keyword>
<dbReference type="HAMAP" id="MF_00105">
    <property type="entry name" value="GreA_GreB"/>
    <property type="match status" value="1"/>
</dbReference>
<dbReference type="InterPro" id="IPR023459">
    <property type="entry name" value="Tscrpt_elong_fac_GreA/B_fam"/>
</dbReference>
<dbReference type="FunFam" id="3.10.50.30:FF:000001">
    <property type="entry name" value="Transcription elongation factor GreA"/>
    <property type="match status" value="1"/>
</dbReference>
<dbReference type="PROSITE" id="PS00829">
    <property type="entry name" value="GREAB_1"/>
    <property type="match status" value="1"/>
</dbReference>
<comment type="function">
    <text evidence="6 8 9">Necessary for efficient RNA polymerase transcription elongation past template-encoded arresting sites. The arresting sites in DNA have the property of trapping a certain fraction of elongating RNA polymerases that pass through, resulting in locked ternary complexes. Cleavage of the nascent transcript by cleavage factors such as GreA or GreB allows the resumption of elongation from the new 3'terminus. GreA releases sequences of 2 to 3 nucleotides.</text>
</comment>
<keyword evidence="3 8" id="KW-0805">Transcription regulation</keyword>
<dbReference type="InterPro" id="IPR018151">
    <property type="entry name" value="TF_GreA/GreB_CS"/>
</dbReference>
<dbReference type="Gene3D" id="3.10.50.30">
    <property type="entry name" value="Transcription elongation factor, GreA/GreB, C-terminal domain"/>
    <property type="match status" value="1"/>
</dbReference>
<dbReference type="InterPro" id="IPR036953">
    <property type="entry name" value="GreA/GreB_C_sf"/>
</dbReference>
<evidence type="ECO:0000313" key="13">
    <source>
        <dbReference type="Proteomes" id="UP000824074"/>
    </source>
</evidence>
<reference evidence="12" key="1">
    <citation type="submission" date="2020-10" db="EMBL/GenBank/DDBJ databases">
        <authorList>
            <person name="Gilroy R."/>
        </authorList>
    </citation>
    <scope>NUCLEOTIDE SEQUENCE</scope>
    <source>
        <strain evidence="12">CHK193-30670</strain>
    </source>
</reference>
<dbReference type="PANTHER" id="PTHR30437:SF4">
    <property type="entry name" value="TRANSCRIPTION ELONGATION FACTOR GREA"/>
    <property type="match status" value="1"/>
</dbReference>
<dbReference type="NCBIfam" id="NF001263">
    <property type="entry name" value="PRK00226.1-4"/>
    <property type="match status" value="1"/>
</dbReference>
<evidence type="ECO:0000259" key="11">
    <source>
        <dbReference type="Pfam" id="PF03449"/>
    </source>
</evidence>
<dbReference type="Proteomes" id="UP000824074">
    <property type="component" value="Unassembled WGS sequence"/>
</dbReference>
<dbReference type="EMBL" id="DVMT01000061">
    <property type="protein sequence ID" value="HIU40853.1"/>
    <property type="molecule type" value="Genomic_DNA"/>
</dbReference>
<evidence type="ECO:0000256" key="1">
    <source>
        <dbReference type="ARBA" id="ARBA00008213"/>
    </source>
</evidence>
<dbReference type="PANTHER" id="PTHR30437">
    <property type="entry name" value="TRANSCRIPTION ELONGATION FACTOR GREA"/>
    <property type="match status" value="1"/>
</dbReference>
<dbReference type="InterPro" id="IPR022691">
    <property type="entry name" value="Tscrpt_elong_fac_GreA/B_N"/>
</dbReference>
<dbReference type="AlphaFoldDB" id="A0A9D1INZ4"/>
<evidence type="ECO:0000256" key="4">
    <source>
        <dbReference type="ARBA" id="ARBA00023125"/>
    </source>
</evidence>
<dbReference type="GO" id="GO:0032784">
    <property type="term" value="P:regulation of DNA-templated transcription elongation"/>
    <property type="evidence" value="ECO:0007669"/>
    <property type="project" value="UniProtKB-UniRule"/>
</dbReference>
<feature type="domain" description="Transcription elongation factor GreA/GreB N-terminal" evidence="11">
    <location>
        <begin position="8"/>
        <end position="78"/>
    </location>
</feature>
<feature type="domain" description="Transcription elongation factor GreA/GreB C-terminal" evidence="10">
    <location>
        <begin position="83"/>
        <end position="156"/>
    </location>
</feature>
<dbReference type="InterPro" id="IPR001437">
    <property type="entry name" value="Tscrpt_elong_fac_GreA/B_C"/>
</dbReference>
<evidence type="ECO:0000259" key="10">
    <source>
        <dbReference type="Pfam" id="PF01272"/>
    </source>
</evidence>
<dbReference type="Gene3D" id="1.10.287.180">
    <property type="entry name" value="Transcription elongation factor, GreA/GreB, N-terminal domain"/>
    <property type="match status" value="1"/>
</dbReference>